<evidence type="ECO:0000256" key="2">
    <source>
        <dbReference type="ARBA" id="ARBA00022475"/>
    </source>
</evidence>
<dbReference type="Proteomes" id="UP000072867">
    <property type="component" value="Unassembled WGS sequence"/>
</dbReference>
<keyword evidence="3 6" id="KW-0812">Transmembrane</keyword>
<dbReference type="Pfam" id="PF12698">
    <property type="entry name" value="ABC2_membrane_3"/>
    <property type="match status" value="1"/>
</dbReference>
<feature type="transmembrane region" description="Helical" evidence="6">
    <location>
        <begin position="226"/>
        <end position="247"/>
    </location>
</feature>
<gene>
    <name evidence="8" type="ORF">NS319_16495</name>
</gene>
<sequence>MTPGSAMARGWWAEIARLGRSRVDLILLTVMPALLLALMGAMISGGSLRDEPVVIVDRDGGAVARAIRRTIDGSPMLKVVAVLPDIAPALSMIRSERALAVLVIPRGVGRADAPPVEILYEAQFLASGSIAQAAMRAAATQAIAQATPRLIGANGVVSLPIPLPGVRVTLLGNQTVSLGWYLGLLLGPAVIHLLFAVSAIGAVAPLMVDHAFASHARATPHARWNLVGRLGPHVVACWLWGIVWIVALTLLGDYRFLGSIWAVAAGLGLLSLATVGVALFLIVVTREVATALSAAVIVAGSALAYSGASLPIDGAPWFARVWSAVLPLTHYVRFEMDVMIGAHARPLLVEAGAMLLYPVLAGGAGLWLFGRSARAR</sequence>
<organism evidence="8 9">
    <name type="scientific">Sphingomonas sanguinis</name>
    <dbReference type="NCBI Taxonomy" id="33051"/>
    <lineage>
        <taxon>Bacteria</taxon>
        <taxon>Pseudomonadati</taxon>
        <taxon>Pseudomonadota</taxon>
        <taxon>Alphaproteobacteria</taxon>
        <taxon>Sphingomonadales</taxon>
        <taxon>Sphingomonadaceae</taxon>
        <taxon>Sphingomonas</taxon>
    </lineage>
</organism>
<feature type="domain" description="ABC-2 type transporter transmembrane" evidence="7">
    <location>
        <begin position="25"/>
        <end position="366"/>
    </location>
</feature>
<accession>A0A147HSU6</accession>
<feature type="transmembrane region" description="Helical" evidence="6">
    <location>
        <begin position="180"/>
        <end position="206"/>
    </location>
</feature>
<keyword evidence="4 6" id="KW-1133">Transmembrane helix</keyword>
<protein>
    <recommendedName>
        <fullName evidence="7">ABC-2 type transporter transmembrane domain-containing protein</fullName>
    </recommendedName>
</protein>
<evidence type="ECO:0000313" key="8">
    <source>
        <dbReference type="EMBL" id="KTT67871.1"/>
    </source>
</evidence>
<dbReference type="RefSeq" id="WP_241491242.1">
    <property type="nucleotide sequence ID" value="NZ_LDTD01000143.1"/>
</dbReference>
<evidence type="ECO:0000256" key="3">
    <source>
        <dbReference type="ARBA" id="ARBA00022692"/>
    </source>
</evidence>
<dbReference type="Gene3D" id="3.40.1710.10">
    <property type="entry name" value="abc type-2 transporter like domain"/>
    <property type="match status" value="1"/>
</dbReference>
<evidence type="ECO:0000313" key="9">
    <source>
        <dbReference type="Proteomes" id="UP000072867"/>
    </source>
</evidence>
<dbReference type="PANTHER" id="PTHR30294">
    <property type="entry name" value="MEMBRANE COMPONENT OF ABC TRANSPORTER YHHJ-RELATED"/>
    <property type="match status" value="1"/>
</dbReference>
<keyword evidence="2" id="KW-1003">Cell membrane</keyword>
<dbReference type="GO" id="GO:0140359">
    <property type="term" value="F:ABC-type transporter activity"/>
    <property type="evidence" value="ECO:0007669"/>
    <property type="project" value="InterPro"/>
</dbReference>
<proteinExistence type="predicted"/>
<reference evidence="8 9" key="1">
    <citation type="journal article" date="2016" name="Front. Microbiol.">
        <title>Genomic Resource of Rice Seed Associated Bacteria.</title>
        <authorList>
            <person name="Midha S."/>
            <person name="Bansal K."/>
            <person name="Sharma S."/>
            <person name="Kumar N."/>
            <person name="Patil P.P."/>
            <person name="Chaudhry V."/>
            <person name="Patil P.B."/>
        </authorList>
    </citation>
    <scope>NUCLEOTIDE SEQUENCE [LARGE SCALE GENOMIC DNA]</scope>
    <source>
        <strain evidence="8 9">NS319</strain>
    </source>
</reference>
<feature type="transmembrane region" description="Helical" evidence="6">
    <location>
        <begin position="259"/>
        <end position="284"/>
    </location>
</feature>
<keyword evidence="5 6" id="KW-0472">Membrane</keyword>
<name>A0A147HSU6_9SPHN</name>
<dbReference type="PANTHER" id="PTHR30294:SF47">
    <property type="entry name" value="INNER MEMBRANE TRANSPORT PERMEASE YHHJ"/>
    <property type="match status" value="1"/>
</dbReference>
<feature type="transmembrane region" description="Helical" evidence="6">
    <location>
        <begin position="25"/>
        <end position="43"/>
    </location>
</feature>
<comment type="caution">
    <text evidence="8">The sequence shown here is derived from an EMBL/GenBank/DDBJ whole genome shotgun (WGS) entry which is preliminary data.</text>
</comment>
<dbReference type="EMBL" id="LDTD01000143">
    <property type="protein sequence ID" value="KTT67871.1"/>
    <property type="molecule type" value="Genomic_DNA"/>
</dbReference>
<evidence type="ECO:0000256" key="5">
    <source>
        <dbReference type="ARBA" id="ARBA00023136"/>
    </source>
</evidence>
<dbReference type="InterPro" id="IPR051449">
    <property type="entry name" value="ABC-2_transporter_component"/>
</dbReference>
<dbReference type="InterPro" id="IPR013525">
    <property type="entry name" value="ABC2_TM"/>
</dbReference>
<dbReference type="PATRIC" id="fig|33051.3.peg.844"/>
<evidence type="ECO:0000256" key="1">
    <source>
        <dbReference type="ARBA" id="ARBA00004651"/>
    </source>
</evidence>
<dbReference type="GO" id="GO:0005886">
    <property type="term" value="C:plasma membrane"/>
    <property type="evidence" value="ECO:0007669"/>
    <property type="project" value="UniProtKB-SubCell"/>
</dbReference>
<feature type="transmembrane region" description="Helical" evidence="6">
    <location>
        <begin position="291"/>
        <end position="312"/>
    </location>
</feature>
<evidence type="ECO:0000259" key="7">
    <source>
        <dbReference type="Pfam" id="PF12698"/>
    </source>
</evidence>
<dbReference type="STRING" id="33051.SB4_04735"/>
<feature type="transmembrane region" description="Helical" evidence="6">
    <location>
        <begin position="347"/>
        <end position="369"/>
    </location>
</feature>
<comment type="subcellular location">
    <subcellularLocation>
        <location evidence="1">Cell membrane</location>
        <topology evidence="1">Multi-pass membrane protein</topology>
    </subcellularLocation>
</comment>
<evidence type="ECO:0000256" key="4">
    <source>
        <dbReference type="ARBA" id="ARBA00022989"/>
    </source>
</evidence>
<evidence type="ECO:0000256" key="6">
    <source>
        <dbReference type="SAM" id="Phobius"/>
    </source>
</evidence>
<dbReference type="AlphaFoldDB" id="A0A147HSU6"/>